<dbReference type="PANTHER" id="PTHR23073">
    <property type="entry name" value="26S PROTEASOME REGULATORY SUBUNIT"/>
    <property type="match status" value="1"/>
</dbReference>
<proteinExistence type="predicted"/>
<evidence type="ECO:0000313" key="4">
    <source>
        <dbReference type="Proteomes" id="UP000887577"/>
    </source>
</evidence>
<evidence type="ECO:0000313" key="5">
    <source>
        <dbReference type="WBParaSite" id="PSU_v2.g4675.t1"/>
    </source>
</evidence>
<keyword evidence="2" id="KW-0067">ATP-binding</keyword>
<dbReference type="InterPro" id="IPR027417">
    <property type="entry name" value="P-loop_NTPase"/>
</dbReference>
<organism evidence="4 5">
    <name type="scientific">Panagrolaimus superbus</name>
    <dbReference type="NCBI Taxonomy" id="310955"/>
    <lineage>
        <taxon>Eukaryota</taxon>
        <taxon>Metazoa</taxon>
        <taxon>Ecdysozoa</taxon>
        <taxon>Nematoda</taxon>
        <taxon>Chromadorea</taxon>
        <taxon>Rhabditida</taxon>
        <taxon>Tylenchina</taxon>
        <taxon>Panagrolaimomorpha</taxon>
        <taxon>Panagrolaimoidea</taxon>
        <taxon>Panagrolaimidae</taxon>
        <taxon>Panagrolaimus</taxon>
    </lineage>
</organism>
<name>A0A914YX42_9BILA</name>
<feature type="domain" description="ATPase AAA-type core" evidence="3">
    <location>
        <begin position="15"/>
        <end position="99"/>
    </location>
</feature>
<keyword evidence="4" id="KW-1185">Reference proteome</keyword>
<dbReference type="Gene3D" id="3.40.50.300">
    <property type="entry name" value="P-loop containing nucleotide triphosphate hydrolases"/>
    <property type="match status" value="1"/>
</dbReference>
<protein>
    <submittedName>
        <fullName evidence="5">ATPase AAA-type core domain-containing protein</fullName>
    </submittedName>
</protein>
<evidence type="ECO:0000256" key="2">
    <source>
        <dbReference type="ARBA" id="ARBA00022840"/>
    </source>
</evidence>
<evidence type="ECO:0000259" key="3">
    <source>
        <dbReference type="Pfam" id="PF00004"/>
    </source>
</evidence>
<accession>A0A914YX42</accession>
<dbReference type="AlphaFoldDB" id="A0A914YX42"/>
<dbReference type="Pfam" id="PF00004">
    <property type="entry name" value="AAA"/>
    <property type="match status" value="1"/>
</dbReference>
<keyword evidence="1" id="KW-0547">Nucleotide-binding</keyword>
<dbReference type="GO" id="GO:0005524">
    <property type="term" value="F:ATP binding"/>
    <property type="evidence" value="ECO:0007669"/>
    <property type="project" value="UniProtKB-KW"/>
</dbReference>
<dbReference type="Proteomes" id="UP000887577">
    <property type="component" value="Unplaced"/>
</dbReference>
<sequence length="100" mass="11093">MLLWLKDQSVNDEAVLAEALPHSTSATFLRAIGSDFVQKTYGEDGQLVRDLFKMAEECAPWIVFLDATDAVGTKCVDTSSRGEQEVQRTLLELLILLDGF</sequence>
<dbReference type="SUPFAM" id="SSF52540">
    <property type="entry name" value="P-loop containing nucleoside triphosphate hydrolases"/>
    <property type="match status" value="1"/>
</dbReference>
<dbReference type="InterPro" id="IPR050221">
    <property type="entry name" value="26S_Proteasome_ATPase"/>
</dbReference>
<dbReference type="WBParaSite" id="PSU_v2.g4675.t1">
    <property type="protein sequence ID" value="PSU_v2.g4675.t1"/>
    <property type="gene ID" value="PSU_v2.g4675"/>
</dbReference>
<dbReference type="InterPro" id="IPR003959">
    <property type="entry name" value="ATPase_AAA_core"/>
</dbReference>
<evidence type="ECO:0000256" key="1">
    <source>
        <dbReference type="ARBA" id="ARBA00022741"/>
    </source>
</evidence>
<dbReference type="GO" id="GO:0016887">
    <property type="term" value="F:ATP hydrolysis activity"/>
    <property type="evidence" value="ECO:0007669"/>
    <property type="project" value="InterPro"/>
</dbReference>
<reference evidence="5" key="1">
    <citation type="submission" date="2022-11" db="UniProtKB">
        <authorList>
            <consortium name="WormBaseParasite"/>
        </authorList>
    </citation>
    <scope>IDENTIFICATION</scope>
</reference>